<keyword evidence="3" id="KW-0862">Zinc</keyword>
<sequence>MQLDANEVILKKDFMAKRSQIRKYMFLGPKYRGKWFILTPNAFKYYDGSIETGPKRVKGEIRLSSVLAVETVDGEFLDNRPYAFQVVYKQNEVGHLDDKSMIYVISVSEDQKIEWIQSIYEACHEVGCQFSKLFHRGVWLGKCYSCCSSINQRSEGCQPTTVVTAKVILEG</sequence>
<dbReference type="HOGENOM" id="CLU_1564573_0_0_1"/>
<keyword evidence="8" id="KW-1185">Reference proteome</keyword>
<dbReference type="InterPro" id="IPR001562">
    <property type="entry name" value="Znf_Btk_motif"/>
</dbReference>
<dbReference type="Pfam" id="PF00169">
    <property type="entry name" value="PH"/>
    <property type="match status" value="1"/>
</dbReference>
<evidence type="ECO:0000259" key="5">
    <source>
        <dbReference type="PROSITE" id="PS50003"/>
    </source>
</evidence>
<feature type="domain" description="PH" evidence="5">
    <location>
        <begin position="8"/>
        <end position="124"/>
    </location>
</feature>
<evidence type="ECO:0000313" key="6">
    <source>
        <dbReference type="EMBL" id="ESN98946.1"/>
    </source>
</evidence>
<dbReference type="GeneID" id="20199575"/>
<proteinExistence type="predicted"/>
<dbReference type="InterPro" id="IPR001849">
    <property type="entry name" value="PH_domain"/>
</dbReference>
<keyword evidence="2 4" id="KW-0863">Zinc-finger</keyword>
<dbReference type="PROSITE" id="PS50003">
    <property type="entry name" value="PH_DOMAIN"/>
    <property type="match status" value="1"/>
</dbReference>
<organism evidence="7 8">
    <name type="scientific">Helobdella robusta</name>
    <name type="common">Californian leech</name>
    <dbReference type="NCBI Taxonomy" id="6412"/>
    <lineage>
        <taxon>Eukaryota</taxon>
        <taxon>Metazoa</taxon>
        <taxon>Spiralia</taxon>
        <taxon>Lophotrochozoa</taxon>
        <taxon>Annelida</taxon>
        <taxon>Clitellata</taxon>
        <taxon>Hirudinea</taxon>
        <taxon>Rhynchobdellida</taxon>
        <taxon>Glossiphoniidae</taxon>
        <taxon>Helobdella</taxon>
    </lineage>
</organism>
<dbReference type="CTD" id="20199575"/>
<dbReference type="InParanoid" id="T1ESM5"/>
<evidence type="ECO:0000313" key="7">
    <source>
        <dbReference type="EnsemblMetazoa" id="HelroP162418"/>
    </source>
</evidence>
<reference evidence="6 8" key="2">
    <citation type="journal article" date="2013" name="Nature">
        <title>Insights into bilaterian evolution from three spiralian genomes.</title>
        <authorList>
            <person name="Simakov O."/>
            <person name="Marletaz F."/>
            <person name="Cho S.J."/>
            <person name="Edsinger-Gonzales E."/>
            <person name="Havlak P."/>
            <person name="Hellsten U."/>
            <person name="Kuo D.H."/>
            <person name="Larsson T."/>
            <person name="Lv J."/>
            <person name="Arendt D."/>
            <person name="Savage R."/>
            <person name="Osoegawa K."/>
            <person name="de Jong P."/>
            <person name="Grimwood J."/>
            <person name="Chapman J.A."/>
            <person name="Shapiro H."/>
            <person name="Aerts A."/>
            <person name="Otillar R.P."/>
            <person name="Terry A.Y."/>
            <person name="Boore J.L."/>
            <person name="Grigoriev I.V."/>
            <person name="Lindberg D.R."/>
            <person name="Seaver E.C."/>
            <person name="Weisblat D.A."/>
            <person name="Putnam N.H."/>
            <person name="Rokhsar D.S."/>
        </authorList>
    </citation>
    <scope>NUCLEOTIDE SEQUENCE</scope>
</reference>
<dbReference type="AlphaFoldDB" id="T1ESM5"/>
<dbReference type="OMA" id="ACHEVGC"/>
<keyword evidence="1" id="KW-0479">Metal-binding</keyword>
<evidence type="ECO:0000256" key="1">
    <source>
        <dbReference type="ARBA" id="ARBA00022723"/>
    </source>
</evidence>
<dbReference type="Proteomes" id="UP000015101">
    <property type="component" value="Unassembled WGS sequence"/>
</dbReference>
<dbReference type="SUPFAM" id="SSF50729">
    <property type="entry name" value="PH domain-like"/>
    <property type="match status" value="1"/>
</dbReference>
<dbReference type="GO" id="GO:0035556">
    <property type="term" value="P:intracellular signal transduction"/>
    <property type="evidence" value="ECO:0007669"/>
    <property type="project" value="InterPro"/>
</dbReference>
<evidence type="ECO:0000256" key="2">
    <source>
        <dbReference type="ARBA" id="ARBA00022771"/>
    </source>
</evidence>
<name>T1ESM5_HELRO</name>
<dbReference type="PROSITE" id="PS51113">
    <property type="entry name" value="ZF_BTK"/>
    <property type="match status" value="1"/>
</dbReference>
<dbReference type="SMART" id="SM00233">
    <property type="entry name" value="PH"/>
    <property type="match status" value="1"/>
</dbReference>
<dbReference type="RefSeq" id="XP_009022875.1">
    <property type="nucleotide sequence ID" value="XM_009024627.1"/>
</dbReference>
<dbReference type="Pfam" id="PF00779">
    <property type="entry name" value="BTK"/>
    <property type="match status" value="1"/>
</dbReference>
<dbReference type="InterPro" id="IPR011993">
    <property type="entry name" value="PH-like_dom_sf"/>
</dbReference>
<dbReference type="Gene3D" id="2.30.29.30">
    <property type="entry name" value="Pleckstrin-homology domain (PH domain)/Phosphotyrosine-binding domain (PTB)"/>
    <property type="match status" value="1"/>
</dbReference>
<dbReference type="EnsemblMetazoa" id="HelroT162418">
    <property type="protein sequence ID" value="HelroP162418"/>
    <property type="gene ID" value="HelroG162418"/>
</dbReference>
<evidence type="ECO:0000256" key="4">
    <source>
        <dbReference type="PROSITE-ProRule" id="PRU00432"/>
    </source>
</evidence>
<dbReference type="EMBL" id="AMQM01001081">
    <property type="status" value="NOT_ANNOTATED_CDS"/>
    <property type="molecule type" value="Genomic_DNA"/>
</dbReference>
<evidence type="ECO:0000313" key="8">
    <source>
        <dbReference type="Proteomes" id="UP000015101"/>
    </source>
</evidence>
<evidence type="ECO:0000256" key="3">
    <source>
        <dbReference type="ARBA" id="ARBA00022833"/>
    </source>
</evidence>
<gene>
    <name evidence="7" type="primary">20199575</name>
    <name evidence="6" type="ORF">HELRODRAFT_162418</name>
</gene>
<dbReference type="KEGG" id="hro:HELRODRAFT_162418"/>
<accession>T1ESM5</accession>
<dbReference type="EMBL" id="KB097143">
    <property type="protein sequence ID" value="ESN98946.1"/>
    <property type="molecule type" value="Genomic_DNA"/>
</dbReference>
<dbReference type="OrthoDB" id="3784at2759"/>
<reference evidence="7" key="3">
    <citation type="submission" date="2015-06" db="UniProtKB">
        <authorList>
            <consortium name="EnsemblMetazoa"/>
        </authorList>
    </citation>
    <scope>IDENTIFICATION</scope>
</reference>
<protein>
    <recommendedName>
        <fullName evidence="5">PH domain-containing protein</fullName>
    </recommendedName>
</protein>
<dbReference type="STRING" id="6412.T1ESM5"/>
<reference evidence="8" key="1">
    <citation type="submission" date="2012-12" db="EMBL/GenBank/DDBJ databases">
        <authorList>
            <person name="Hellsten U."/>
            <person name="Grimwood J."/>
            <person name="Chapman J.A."/>
            <person name="Shapiro H."/>
            <person name="Aerts A."/>
            <person name="Otillar R.P."/>
            <person name="Terry A.Y."/>
            <person name="Boore J.L."/>
            <person name="Simakov O."/>
            <person name="Marletaz F."/>
            <person name="Cho S.-J."/>
            <person name="Edsinger-Gonzales E."/>
            <person name="Havlak P."/>
            <person name="Kuo D.-H."/>
            <person name="Larsson T."/>
            <person name="Lv J."/>
            <person name="Arendt D."/>
            <person name="Savage R."/>
            <person name="Osoegawa K."/>
            <person name="de Jong P."/>
            <person name="Lindberg D.R."/>
            <person name="Seaver E.C."/>
            <person name="Weisblat D.A."/>
            <person name="Putnam N.H."/>
            <person name="Grigoriev I.V."/>
            <person name="Rokhsar D.S."/>
        </authorList>
    </citation>
    <scope>NUCLEOTIDE SEQUENCE</scope>
</reference>
<dbReference type="GO" id="GO:0008270">
    <property type="term" value="F:zinc ion binding"/>
    <property type="evidence" value="ECO:0007669"/>
    <property type="project" value="UniProtKB-KW"/>
</dbReference>